<gene>
    <name evidence="1" type="ORF">GCM10010921_25870</name>
</gene>
<accession>A0A917MMP3</accession>
<name>A0A917MMP3_9MICO</name>
<protein>
    <recommendedName>
        <fullName evidence="3">DUF4286 family protein</fullName>
    </recommendedName>
</protein>
<keyword evidence="2" id="KW-1185">Reference proteome</keyword>
<sequence length="113" mass="12553">MTRARYVVGITPDASVSPEMVTAFADYYDHVHIPEVVAANAGFLSGKRWELIPGLQDGSPTWLTVYELEDESAADHYLARRQRATSGVSYTPGPVSWELMPVVWRALFREGPA</sequence>
<organism evidence="1 2">
    <name type="scientific">Microbacterium album</name>
    <dbReference type="NCBI Taxonomy" id="2053191"/>
    <lineage>
        <taxon>Bacteria</taxon>
        <taxon>Bacillati</taxon>
        <taxon>Actinomycetota</taxon>
        <taxon>Actinomycetes</taxon>
        <taxon>Micrococcales</taxon>
        <taxon>Microbacteriaceae</taxon>
        <taxon>Microbacterium</taxon>
    </lineage>
</organism>
<evidence type="ECO:0000313" key="2">
    <source>
        <dbReference type="Proteomes" id="UP000657592"/>
    </source>
</evidence>
<dbReference type="RefSeq" id="WP_188756725.1">
    <property type="nucleotide sequence ID" value="NZ_BMJY01000014.1"/>
</dbReference>
<proteinExistence type="predicted"/>
<reference evidence="1" key="1">
    <citation type="journal article" date="2014" name="Int. J. Syst. Evol. Microbiol.">
        <title>Complete genome sequence of Corynebacterium casei LMG S-19264T (=DSM 44701T), isolated from a smear-ripened cheese.</title>
        <authorList>
            <consortium name="US DOE Joint Genome Institute (JGI-PGF)"/>
            <person name="Walter F."/>
            <person name="Albersmeier A."/>
            <person name="Kalinowski J."/>
            <person name="Ruckert C."/>
        </authorList>
    </citation>
    <scope>NUCLEOTIDE SEQUENCE</scope>
    <source>
        <strain evidence="1">CGMCC 1.15794</strain>
    </source>
</reference>
<evidence type="ECO:0000313" key="1">
    <source>
        <dbReference type="EMBL" id="GGH48421.1"/>
    </source>
</evidence>
<evidence type="ECO:0008006" key="3">
    <source>
        <dbReference type="Google" id="ProtNLM"/>
    </source>
</evidence>
<dbReference type="InterPro" id="IPR025563">
    <property type="entry name" value="DUF4286"/>
</dbReference>
<dbReference type="Pfam" id="PF14114">
    <property type="entry name" value="DUF4286"/>
    <property type="match status" value="1"/>
</dbReference>
<dbReference type="Proteomes" id="UP000657592">
    <property type="component" value="Unassembled WGS sequence"/>
</dbReference>
<dbReference type="EMBL" id="BMJY01000014">
    <property type="protein sequence ID" value="GGH48421.1"/>
    <property type="molecule type" value="Genomic_DNA"/>
</dbReference>
<dbReference type="AlphaFoldDB" id="A0A917MMP3"/>
<comment type="caution">
    <text evidence="1">The sequence shown here is derived from an EMBL/GenBank/DDBJ whole genome shotgun (WGS) entry which is preliminary data.</text>
</comment>
<reference evidence="1" key="2">
    <citation type="submission" date="2020-09" db="EMBL/GenBank/DDBJ databases">
        <authorList>
            <person name="Sun Q."/>
            <person name="Zhou Y."/>
        </authorList>
    </citation>
    <scope>NUCLEOTIDE SEQUENCE</scope>
    <source>
        <strain evidence="1">CGMCC 1.15794</strain>
    </source>
</reference>